<feature type="region of interest" description="Disordered" evidence="8">
    <location>
        <begin position="170"/>
        <end position="207"/>
    </location>
</feature>
<dbReference type="EC" id="3.1.4.11" evidence="1 6"/>
<dbReference type="Pfam" id="PF00168">
    <property type="entry name" value="C2"/>
    <property type="match status" value="1"/>
</dbReference>
<dbReference type="InterPro" id="IPR042531">
    <property type="entry name" value="PLC-beta_C_sf"/>
</dbReference>
<dbReference type="Pfam" id="PF00387">
    <property type="entry name" value="PI-PLC-Y"/>
    <property type="match status" value="1"/>
</dbReference>
<dbReference type="InterPro" id="IPR001192">
    <property type="entry name" value="PI-PLC_fam"/>
</dbReference>
<dbReference type="GO" id="GO:0016042">
    <property type="term" value="P:lipid catabolic process"/>
    <property type="evidence" value="ECO:0007669"/>
    <property type="project" value="UniProtKB-KW"/>
</dbReference>
<dbReference type="InterPro" id="IPR017946">
    <property type="entry name" value="PLC-like_Pdiesterase_TIM-brl"/>
</dbReference>
<keyword evidence="3 6" id="KW-0442">Lipid degradation</keyword>
<evidence type="ECO:0000313" key="12">
    <source>
        <dbReference type="Proteomes" id="UP000053766"/>
    </source>
</evidence>
<evidence type="ECO:0000256" key="1">
    <source>
        <dbReference type="ARBA" id="ARBA00012368"/>
    </source>
</evidence>
<dbReference type="GO" id="GO:0004435">
    <property type="term" value="F:phosphatidylinositol-4,5-bisphosphate phospholipase C activity"/>
    <property type="evidence" value="ECO:0007669"/>
    <property type="project" value="UniProtKB-EC"/>
</dbReference>
<dbReference type="Gene3D" id="3.20.20.190">
    <property type="entry name" value="Phosphatidylinositol (PI) phosphodiesterase"/>
    <property type="match status" value="1"/>
</dbReference>
<dbReference type="SMART" id="SM00149">
    <property type="entry name" value="PLCYc"/>
    <property type="match status" value="1"/>
</dbReference>
<feature type="compositionally biased region" description="Polar residues" evidence="8">
    <location>
        <begin position="659"/>
        <end position="669"/>
    </location>
</feature>
<dbReference type="InterPro" id="IPR001711">
    <property type="entry name" value="PLipase_C_Pinositol-sp_Y"/>
</dbReference>
<feature type="region of interest" description="Disordered" evidence="8">
    <location>
        <begin position="22"/>
        <end position="43"/>
    </location>
</feature>
<evidence type="ECO:0000259" key="10">
    <source>
        <dbReference type="PROSITE" id="PS50008"/>
    </source>
</evidence>
<name>A0A0D8XUS1_DICVI</name>
<evidence type="ECO:0000256" key="3">
    <source>
        <dbReference type="ARBA" id="ARBA00022963"/>
    </source>
</evidence>
<dbReference type="InterPro" id="IPR014815">
    <property type="entry name" value="PLC-beta_C"/>
</dbReference>
<dbReference type="PANTHER" id="PTHR10336:SF36">
    <property type="entry name" value="1-PHOSPHATIDYLINOSITOL 4,5-BISPHOSPHATE PHOSPHODIESTERASE BETA-4"/>
    <property type="match status" value="1"/>
</dbReference>
<dbReference type="GO" id="GO:0051209">
    <property type="term" value="P:release of sequestered calcium ion into cytosol"/>
    <property type="evidence" value="ECO:0007669"/>
    <property type="project" value="TreeGrafter"/>
</dbReference>
<dbReference type="GO" id="GO:0046488">
    <property type="term" value="P:phosphatidylinositol metabolic process"/>
    <property type="evidence" value="ECO:0007669"/>
    <property type="project" value="TreeGrafter"/>
</dbReference>
<dbReference type="GO" id="GO:0048015">
    <property type="term" value="P:phosphatidylinositol-mediated signaling"/>
    <property type="evidence" value="ECO:0007669"/>
    <property type="project" value="TreeGrafter"/>
</dbReference>
<dbReference type="SMART" id="SM00239">
    <property type="entry name" value="C2"/>
    <property type="match status" value="1"/>
</dbReference>
<feature type="compositionally biased region" description="Acidic residues" evidence="8">
    <location>
        <begin position="22"/>
        <end position="34"/>
    </location>
</feature>
<dbReference type="CDD" id="cd00275">
    <property type="entry name" value="C2_PLC_like"/>
    <property type="match status" value="1"/>
</dbReference>
<dbReference type="PROSITE" id="PS50008">
    <property type="entry name" value="PIPLC_Y_DOMAIN"/>
    <property type="match status" value="1"/>
</dbReference>
<accession>A0A0D8XUS1</accession>
<dbReference type="PROSITE" id="PS50004">
    <property type="entry name" value="C2"/>
    <property type="match status" value="1"/>
</dbReference>
<keyword evidence="4 6" id="KW-0443">Lipid metabolism</keyword>
<dbReference type="FunFam" id="1.20.1230.10:FF:000006">
    <property type="entry name" value="1-phosphatidylinositol 4,5-bisphosphate phosphodiesterase"/>
    <property type="match status" value="1"/>
</dbReference>
<organism evidence="11 12">
    <name type="scientific">Dictyocaulus viviparus</name>
    <name type="common">Bovine lungworm</name>
    <dbReference type="NCBI Taxonomy" id="29172"/>
    <lineage>
        <taxon>Eukaryota</taxon>
        <taxon>Metazoa</taxon>
        <taxon>Ecdysozoa</taxon>
        <taxon>Nematoda</taxon>
        <taxon>Chromadorea</taxon>
        <taxon>Rhabditida</taxon>
        <taxon>Rhabditina</taxon>
        <taxon>Rhabditomorpha</taxon>
        <taxon>Strongyloidea</taxon>
        <taxon>Metastrongylidae</taxon>
        <taxon>Dictyocaulus</taxon>
    </lineage>
</organism>
<keyword evidence="7" id="KW-0175">Coiled coil</keyword>
<feature type="region of interest" description="Disordered" evidence="8">
    <location>
        <begin position="639"/>
        <end position="690"/>
    </location>
</feature>
<dbReference type="Gene3D" id="1.20.1230.10">
    <property type="entry name" value="Phospholipase C beta, distal C-terminal domain"/>
    <property type="match status" value="1"/>
</dbReference>
<dbReference type="PANTHER" id="PTHR10336">
    <property type="entry name" value="PHOSPHOINOSITIDE-SPECIFIC PHOSPHOLIPASE C FAMILY PROTEIN"/>
    <property type="match status" value="1"/>
</dbReference>
<reference evidence="11 12" key="1">
    <citation type="submission" date="2013-11" db="EMBL/GenBank/DDBJ databases">
        <title>Draft genome of the bovine lungworm Dictyocaulus viviparus.</title>
        <authorList>
            <person name="Mitreva M."/>
        </authorList>
    </citation>
    <scope>NUCLEOTIDE SEQUENCE [LARGE SCALE GENOMIC DNA]</scope>
    <source>
        <strain evidence="11 12">HannoverDv2000</strain>
    </source>
</reference>
<evidence type="ECO:0000259" key="9">
    <source>
        <dbReference type="PROSITE" id="PS50004"/>
    </source>
</evidence>
<reference evidence="12" key="2">
    <citation type="journal article" date="2016" name="Sci. Rep.">
        <title>Dictyocaulus viviparus genome, variome and transcriptome elucidate lungworm biology and support future intervention.</title>
        <authorList>
            <person name="McNulty S.N."/>
            <person name="Strube C."/>
            <person name="Rosa B.A."/>
            <person name="Martin J.C."/>
            <person name="Tyagi R."/>
            <person name="Choi Y.J."/>
            <person name="Wang Q."/>
            <person name="Hallsworth Pepin K."/>
            <person name="Zhang X."/>
            <person name="Ozersky P."/>
            <person name="Wilson R.K."/>
            <person name="Sternberg P.W."/>
            <person name="Gasser R.B."/>
            <person name="Mitreva M."/>
        </authorList>
    </citation>
    <scope>NUCLEOTIDE SEQUENCE [LARGE SCALE GENOMIC DNA]</scope>
    <source>
        <strain evidence="12">HannoverDv2000</strain>
    </source>
</reference>
<evidence type="ECO:0000256" key="6">
    <source>
        <dbReference type="RuleBase" id="RU361133"/>
    </source>
</evidence>
<feature type="compositionally biased region" description="Polar residues" evidence="8">
    <location>
        <begin position="678"/>
        <end position="690"/>
    </location>
</feature>
<keyword evidence="12" id="KW-1185">Reference proteome</keyword>
<dbReference type="OrthoDB" id="269822at2759"/>
<dbReference type="Pfam" id="PF08703">
    <property type="entry name" value="PLC-beta_C"/>
    <property type="match status" value="1"/>
</dbReference>
<evidence type="ECO:0000256" key="2">
    <source>
        <dbReference type="ARBA" id="ARBA00022801"/>
    </source>
</evidence>
<evidence type="ECO:0000256" key="8">
    <source>
        <dbReference type="SAM" id="MobiDB-lite"/>
    </source>
</evidence>
<proteinExistence type="predicted"/>
<protein>
    <recommendedName>
        <fullName evidence="1 6">Phosphoinositide phospholipase C</fullName>
        <ecNumber evidence="1 6">3.1.4.11</ecNumber>
    </recommendedName>
</protein>
<evidence type="ECO:0000256" key="7">
    <source>
        <dbReference type="SAM" id="Coils"/>
    </source>
</evidence>
<dbReference type="Gene3D" id="2.60.40.150">
    <property type="entry name" value="C2 domain"/>
    <property type="match status" value="1"/>
</dbReference>
<dbReference type="SUPFAM" id="SSF49562">
    <property type="entry name" value="C2 domain (Calcium/lipid-binding domain, CaLB)"/>
    <property type="match status" value="1"/>
</dbReference>
<feature type="domain" description="C2" evidence="9">
    <location>
        <begin position="370"/>
        <end position="495"/>
    </location>
</feature>
<sequence length="862" mass="97786">MLSRIVILHAGNPRSDLVQCCEEDDAEETSDEDYPSVQSSTAASITTPVRTSLLSLESSQVQSTAQLLTPLDRALSHKLMIRSPRFILRAISMKSRHMSSLAGDQRAHPEVDASSAILCSVIKPPIPGDAVQCKENDEAHPELKQNFIAKNLKSLGFTKKQELDVLERGGNDANHKRSFRRTHREDHSDSAALLDMPRTSSSRGKKKARYKYTVSSGTLASMVPILTKEEEERIFAEYHYTGATTNIHPLLSSLINYTHPVKFSGFDVAENNNLHFHMSSFSESTGLGYLKQCAPEFVNYNKRQLSRIYPKGARVDSSNFLPQIFWNAGCQMVALNFQTPDVYMQLNMGKFEYNCGAGYLLKPDFMRRPDRTFDPFSESPVDGVIAAHCSVRVISGQFLTDRKIGTYVEVEMYGLPTDTIRKEHRTKVVPANGLNPVYNESPFVFRKVVLPELAVLRFAVYDENGKQLGQRILPLDGLQAGYRHISLRSDTNQTMVLVPTLFVHIVIKTYVPDELSGLVDALADPRAYLSEQKKRQEALAHMGVDDSDIVEVPAGKVVTMKTKMLQKSNGSAANLMSEKENPPLSARIEGCVAITGASKMNNEATTTTVDKFKVDPIIVDDLKKDKLFIKLLKKFQKDSEELKRKHQKQRDSIQKQQQTNVDKLMTNNRRSTRKGKNSQRANSENSDVVESSCMANNDRVRTLVNVQTDEWSAMMRRHEAEEFELRKAQLREQSEILRKLLLEAQKVQMQGLKLRLESETKELKQAQTKKSMEDAKILNLDKGIKTKAERERRLKELHEKNLKMFVEERKRLAKKAEKHEEQLTKRHQDQLEHLDREAIRALEQEEANFREDQLSSKPASVV</sequence>
<dbReference type="InterPro" id="IPR000008">
    <property type="entry name" value="C2_dom"/>
</dbReference>
<gene>
    <name evidence="11" type="ORF">DICVIV_07821</name>
</gene>
<dbReference type="EMBL" id="KN716368">
    <property type="protein sequence ID" value="KJH46131.1"/>
    <property type="molecule type" value="Genomic_DNA"/>
</dbReference>
<evidence type="ECO:0000256" key="5">
    <source>
        <dbReference type="ARBA" id="ARBA00023224"/>
    </source>
</evidence>
<feature type="coiled-coil region" evidence="7">
    <location>
        <begin position="720"/>
        <end position="769"/>
    </location>
</feature>
<dbReference type="InterPro" id="IPR035892">
    <property type="entry name" value="C2_domain_sf"/>
</dbReference>
<keyword evidence="5" id="KW-0807">Transducer</keyword>
<dbReference type="FunFam" id="2.60.40.150:FF:000008">
    <property type="entry name" value="1-phosphatidylinositol 4,5-bisphosphate phosphodiesterase"/>
    <property type="match status" value="1"/>
</dbReference>
<dbReference type="AlphaFoldDB" id="A0A0D8XUS1"/>
<dbReference type="FunFam" id="3.20.20.190:FF:000052">
    <property type="entry name" value="1-phosphatidylinositol 4,5-bisphosphate phosphodiesterase"/>
    <property type="match status" value="1"/>
</dbReference>
<evidence type="ECO:0000313" key="11">
    <source>
        <dbReference type="EMBL" id="KJH46131.1"/>
    </source>
</evidence>
<dbReference type="STRING" id="29172.A0A0D8XUS1"/>
<keyword evidence="2 6" id="KW-0378">Hydrolase</keyword>
<dbReference type="GO" id="GO:0005509">
    <property type="term" value="F:calcium ion binding"/>
    <property type="evidence" value="ECO:0007669"/>
    <property type="project" value="InterPro"/>
</dbReference>
<dbReference type="Proteomes" id="UP000053766">
    <property type="component" value="Unassembled WGS sequence"/>
</dbReference>
<dbReference type="SUPFAM" id="SSF69989">
    <property type="entry name" value="C-terminal domain of PLC-beta"/>
    <property type="match status" value="1"/>
</dbReference>
<evidence type="ECO:0000256" key="4">
    <source>
        <dbReference type="ARBA" id="ARBA00023098"/>
    </source>
</evidence>
<feature type="domain" description="PI-PLC Y-box" evidence="10">
    <location>
        <begin position="251"/>
        <end position="367"/>
    </location>
</feature>
<dbReference type="SUPFAM" id="SSF51695">
    <property type="entry name" value="PLC-like phosphodiesterases"/>
    <property type="match status" value="1"/>
</dbReference>
<comment type="catalytic activity">
    <reaction evidence="6">
        <text>a 1,2-diacyl-sn-glycero-3-phospho-(1D-myo-inositol-4,5-bisphosphate) + H2O = 1D-myo-inositol 1,4,5-trisphosphate + a 1,2-diacyl-sn-glycerol + H(+)</text>
        <dbReference type="Rhea" id="RHEA:33179"/>
        <dbReference type="ChEBI" id="CHEBI:15377"/>
        <dbReference type="ChEBI" id="CHEBI:15378"/>
        <dbReference type="ChEBI" id="CHEBI:17815"/>
        <dbReference type="ChEBI" id="CHEBI:58456"/>
        <dbReference type="ChEBI" id="CHEBI:203600"/>
        <dbReference type="EC" id="3.1.4.11"/>
    </reaction>
</comment>
<feature type="compositionally biased region" description="Basic and acidic residues" evidence="8">
    <location>
        <begin position="639"/>
        <end position="653"/>
    </location>
</feature>
<feature type="region of interest" description="Disordered" evidence="8">
    <location>
        <begin position="813"/>
        <end position="837"/>
    </location>
</feature>
<dbReference type="PRINTS" id="PR00390">
    <property type="entry name" value="PHPHLIPASEC"/>
</dbReference>